<feature type="domain" description="Methionyl/Valyl/Leucyl/Isoleucyl-tRNA synthetase anticodon-binding" evidence="12">
    <location>
        <begin position="838"/>
        <end position="953"/>
    </location>
</feature>
<dbReference type="Proteomes" id="UP000604475">
    <property type="component" value="Unassembled WGS sequence"/>
</dbReference>
<comment type="caution">
    <text evidence="9">Lacks conserved residue(s) required for the propagation of feature annotation.</text>
</comment>
<dbReference type="InterPro" id="IPR025709">
    <property type="entry name" value="Leu_tRNA-synth_edit"/>
</dbReference>
<comment type="similarity">
    <text evidence="1 9 10">Belongs to the class-I aminoacyl-tRNA synthetase family.</text>
</comment>
<evidence type="ECO:0000259" key="13">
    <source>
        <dbReference type="Pfam" id="PF09334"/>
    </source>
</evidence>
<feature type="short sequence motif" description="'KMSKS' region" evidence="9">
    <location>
        <begin position="761"/>
        <end position="765"/>
    </location>
</feature>
<dbReference type="FunFam" id="3.40.50.620:FF:000056">
    <property type="entry name" value="Leucine--tRNA ligase"/>
    <property type="match status" value="1"/>
</dbReference>
<keyword evidence="6 9" id="KW-0648">Protein biosynthesis</keyword>
<dbReference type="Gene3D" id="3.90.740.10">
    <property type="entry name" value="Valyl/Leucyl/Isoleucyl-tRNA synthetase, editing domain"/>
    <property type="match status" value="1"/>
</dbReference>
<dbReference type="PANTHER" id="PTHR43740:SF2">
    <property type="entry name" value="LEUCINE--TRNA LIGASE, MITOCHONDRIAL"/>
    <property type="match status" value="1"/>
</dbReference>
<evidence type="ECO:0000256" key="4">
    <source>
        <dbReference type="ARBA" id="ARBA00022741"/>
    </source>
</evidence>
<evidence type="ECO:0000259" key="14">
    <source>
        <dbReference type="Pfam" id="PF13603"/>
    </source>
</evidence>
<dbReference type="GO" id="GO:0004823">
    <property type="term" value="F:leucine-tRNA ligase activity"/>
    <property type="evidence" value="ECO:0007669"/>
    <property type="project" value="UniProtKB-UniRule"/>
</dbReference>
<keyword evidence="7 9" id="KW-0030">Aminoacyl-tRNA synthetase</keyword>
<dbReference type="InterPro" id="IPR001412">
    <property type="entry name" value="aa-tRNA-synth_I_CS"/>
</dbReference>
<dbReference type="RefSeq" id="WP_203002066.1">
    <property type="nucleotide sequence ID" value="NZ_JADWYU010000140.1"/>
</dbReference>
<feature type="domain" description="Leucyl-tRNA synthetase editing" evidence="14">
    <location>
        <begin position="394"/>
        <end position="480"/>
    </location>
</feature>
<feature type="domain" description="Methionyl/Leucyl tRNA synthetase" evidence="13">
    <location>
        <begin position="71"/>
        <end position="174"/>
    </location>
</feature>
<dbReference type="Pfam" id="PF09334">
    <property type="entry name" value="tRNA-synt_1g"/>
    <property type="match status" value="1"/>
</dbReference>
<feature type="region of interest" description="Disordered" evidence="11">
    <location>
        <begin position="1"/>
        <end position="20"/>
    </location>
</feature>
<evidence type="ECO:0000256" key="11">
    <source>
        <dbReference type="SAM" id="MobiDB-lite"/>
    </source>
</evidence>
<feature type="binding site" evidence="9">
    <location>
        <position position="764"/>
    </location>
    <ligand>
        <name>ATP</name>
        <dbReference type="ChEBI" id="CHEBI:30616"/>
    </ligand>
</feature>
<dbReference type="FunFam" id="3.40.50.620:FF:000060">
    <property type="entry name" value="Leucine--tRNA ligase"/>
    <property type="match status" value="1"/>
</dbReference>
<dbReference type="InterPro" id="IPR009008">
    <property type="entry name" value="Val/Leu/Ile-tRNA-synth_edit"/>
</dbReference>
<dbReference type="GO" id="GO:0005829">
    <property type="term" value="C:cytosol"/>
    <property type="evidence" value="ECO:0007669"/>
    <property type="project" value="TreeGrafter"/>
</dbReference>
<dbReference type="Pfam" id="PF08264">
    <property type="entry name" value="Anticodon_1"/>
    <property type="match status" value="1"/>
</dbReference>
<feature type="region of interest" description="Disordered" evidence="11">
    <location>
        <begin position="742"/>
        <end position="766"/>
    </location>
</feature>
<gene>
    <name evidence="9" type="primary">leuS</name>
    <name evidence="15" type="ORF">I7412_25885</name>
</gene>
<dbReference type="FunFam" id="3.40.50.620:FF:000087">
    <property type="entry name" value="Leucine--tRNA ligase"/>
    <property type="match status" value="1"/>
</dbReference>
<dbReference type="HAMAP" id="MF_00049_B">
    <property type="entry name" value="Leu_tRNA_synth_B"/>
    <property type="match status" value="1"/>
</dbReference>
<proteinExistence type="inferred from homology"/>
<evidence type="ECO:0000313" key="16">
    <source>
        <dbReference type="Proteomes" id="UP000604475"/>
    </source>
</evidence>
<dbReference type="Gene3D" id="1.10.730.10">
    <property type="entry name" value="Isoleucyl-tRNA Synthetase, Domain 1"/>
    <property type="match status" value="1"/>
</dbReference>
<dbReference type="SUPFAM" id="SSF47323">
    <property type="entry name" value="Anticodon-binding domain of a subclass of class I aminoacyl-tRNA synthetases"/>
    <property type="match status" value="1"/>
</dbReference>
<keyword evidence="3 9" id="KW-0436">Ligase</keyword>
<evidence type="ECO:0000256" key="5">
    <source>
        <dbReference type="ARBA" id="ARBA00022840"/>
    </source>
</evidence>
<evidence type="ECO:0000259" key="12">
    <source>
        <dbReference type="Pfam" id="PF08264"/>
    </source>
</evidence>
<evidence type="ECO:0000256" key="9">
    <source>
        <dbReference type="HAMAP-Rule" id="MF_00049"/>
    </source>
</evidence>
<evidence type="ECO:0000256" key="1">
    <source>
        <dbReference type="ARBA" id="ARBA00005594"/>
    </source>
</evidence>
<dbReference type="PANTHER" id="PTHR43740">
    <property type="entry name" value="LEUCYL-TRNA SYNTHETASE"/>
    <property type="match status" value="1"/>
</dbReference>
<dbReference type="GO" id="GO:0006429">
    <property type="term" value="P:leucyl-tRNA aminoacylation"/>
    <property type="evidence" value="ECO:0007669"/>
    <property type="project" value="UniProtKB-UniRule"/>
</dbReference>
<sequence length="993" mass="109719">MTDKAEATTPPVTDAEPPFRYGARLAGEIEQRWQTWWREHGTYASPNPTGPLSDGFDDITGRAPFFVLDMFPYPSGAGLHVGHPLGYIGTDVYARYLRMTGRHVLHSFGYDAFGLPAEQYAINTGQHPRVTTEANIANMRRQLARLGLGHDTRREIATTDVPYYRWTQWIFKKIFDSWYDEDLDRARPIAELTAEFDAGTRVPSRQANPSGRPWAELDAAARRKVVDGYRLAYLAEGLVNWCPGLGTVLANEEVTAEGRSDIGNYPVFRRPLRQWTLRITAYAERLMADLDLVDWPDSIKQMQRNWIGPSEGAHVTFATVVGSAEGPGAPAGPAVEVYTTRPDTLPGATFMVLAPEHPLVDALTAAAWPGDTPDGWKFGEARPAGVDWTPAAAVAAYRDFAGQRSDRQRGEEFDRTGVFTGAYARNPISGAAIPIFLADYVLLGYGTGAVMAVPAHDQRDFEFARTFGLPTPPVLAPDDAFLAEHGLSSNDPVDAWPVAFSGEGEYLPAPPGAPVLTGLSKADAVKTTVSWLEAAGGGRAARSYRLRDWLFSRQRYWGEPFPIVYDETGLPIAVPDEVLPVELPEMTDFRPTPMAEDDTSDPVPPLARAAGWTTVTLDLGDGPREYRRETNTMPQWAGSCWYYLRYLDPTNAERFVDPEIERYWMQAADGPAGDGGVDLYVGGVEHAVLHLLYARFWHKVLYDLGLVSTKEPFKRLFNQGMIQADAFLDSRGMYVPAAEVTIDPDGAPRHEGEPVTRRSGKMGKSLKNSVTPDEMYDMYGADTLRVYEMAMGPLDADRPWRTDDIVGSHRFLQRLWRNLVDEATGEPRFVDADLDDEANRALHRAILAVRADYAGLRFNTAVARLIELTNFVSKHYGDARRPPRALAEAMALMIAPLAPHVAEELWSRLGHEGSLVREPFPVGDESLAAESTVTLPVQVNGKVRFTLSVPAAAGEDDIRSALTAHEDYAKYTDGKTVKRLIIVPGRIVNIAVA</sequence>
<keyword evidence="5 9" id="KW-0067">ATP-binding</keyword>
<keyword evidence="2 9" id="KW-0963">Cytoplasm</keyword>
<dbReference type="SUPFAM" id="SSF50677">
    <property type="entry name" value="ValRS/IleRS/LeuRS editing domain"/>
    <property type="match status" value="1"/>
</dbReference>
<comment type="subcellular location">
    <subcellularLocation>
        <location evidence="9">Cytoplasm</location>
    </subcellularLocation>
</comment>
<dbReference type="EC" id="6.1.1.4" evidence="9"/>
<dbReference type="Gene3D" id="3.40.50.620">
    <property type="entry name" value="HUPs"/>
    <property type="match status" value="3"/>
</dbReference>
<evidence type="ECO:0000256" key="3">
    <source>
        <dbReference type="ARBA" id="ARBA00022598"/>
    </source>
</evidence>
<dbReference type="EMBL" id="JAEACQ010000251">
    <property type="protein sequence ID" value="MBL7630528.1"/>
    <property type="molecule type" value="Genomic_DNA"/>
</dbReference>
<feature type="domain" description="Leucyl-tRNA synthetase editing" evidence="14">
    <location>
        <begin position="304"/>
        <end position="364"/>
    </location>
</feature>
<dbReference type="PRINTS" id="PR00985">
    <property type="entry name" value="TRNASYNTHLEU"/>
</dbReference>
<keyword evidence="16" id="KW-1185">Reference proteome</keyword>
<evidence type="ECO:0000256" key="8">
    <source>
        <dbReference type="ARBA" id="ARBA00047469"/>
    </source>
</evidence>
<dbReference type="FunFam" id="1.10.730.10:FF:000011">
    <property type="entry name" value="Leucine--tRNA ligase chloroplastic/mitochondrial"/>
    <property type="match status" value="1"/>
</dbReference>
<keyword evidence="4 9" id="KW-0547">Nucleotide-binding</keyword>
<dbReference type="SUPFAM" id="SSF52374">
    <property type="entry name" value="Nucleotidylyl transferase"/>
    <property type="match status" value="1"/>
</dbReference>
<dbReference type="InterPro" id="IPR009080">
    <property type="entry name" value="tRNAsynth_Ia_anticodon-bd"/>
</dbReference>
<dbReference type="GO" id="GO:0005524">
    <property type="term" value="F:ATP binding"/>
    <property type="evidence" value="ECO:0007669"/>
    <property type="project" value="UniProtKB-UniRule"/>
</dbReference>
<accession>A0A937REB6</accession>
<dbReference type="CDD" id="cd07958">
    <property type="entry name" value="Anticodon_Ia_Leu_BEm"/>
    <property type="match status" value="1"/>
</dbReference>
<reference evidence="15" key="1">
    <citation type="submission" date="2020-12" db="EMBL/GenBank/DDBJ databases">
        <title>Genomic characterization of non-nitrogen-fixing Frankia strains.</title>
        <authorList>
            <person name="Carlos-Shanley C."/>
            <person name="Guerra T."/>
            <person name="Hahn D."/>
        </authorList>
    </citation>
    <scope>NUCLEOTIDE SEQUENCE</scope>
    <source>
        <strain evidence="15">CN6</strain>
    </source>
</reference>
<evidence type="ECO:0000256" key="2">
    <source>
        <dbReference type="ARBA" id="ARBA00022490"/>
    </source>
</evidence>
<comment type="caution">
    <text evidence="15">The sequence shown here is derived from an EMBL/GenBank/DDBJ whole genome shotgun (WGS) entry which is preliminary data.</text>
</comment>
<dbReference type="AlphaFoldDB" id="A0A937REB6"/>
<name>A0A937REB6_9ACTN</name>
<dbReference type="GO" id="GO:0002161">
    <property type="term" value="F:aminoacyl-tRNA deacylase activity"/>
    <property type="evidence" value="ECO:0007669"/>
    <property type="project" value="InterPro"/>
</dbReference>
<evidence type="ECO:0000256" key="10">
    <source>
        <dbReference type="RuleBase" id="RU363039"/>
    </source>
</evidence>
<comment type="catalytic activity">
    <reaction evidence="8 9">
        <text>tRNA(Leu) + L-leucine + ATP = L-leucyl-tRNA(Leu) + AMP + diphosphate</text>
        <dbReference type="Rhea" id="RHEA:11688"/>
        <dbReference type="Rhea" id="RHEA-COMP:9613"/>
        <dbReference type="Rhea" id="RHEA-COMP:9622"/>
        <dbReference type="ChEBI" id="CHEBI:30616"/>
        <dbReference type="ChEBI" id="CHEBI:33019"/>
        <dbReference type="ChEBI" id="CHEBI:57427"/>
        <dbReference type="ChEBI" id="CHEBI:78442"/>
        <dbReference type="ChEBI" id="CHEBI:78494"/>
        <dbReference type="ChEBI" id="CHEBI:456215"/>
        <dbReference type="EC" id="6.1.1.4"/>
    </reaction>
</comment>
<organism evidence="15 16">
    <name type="scientific">Frankia nepalensis</name>
    <dbReference type="NCBI Taxonomy" id="1836974"/>
    <lineage>
        <taxon>Bacteria</taxon>
        <taxon>Bacillati</taxon>
        <taxon>Actinomycetota</taxon>
        <taxon>Actinomycetes</taxon>
        <taxon>Frankiales</taxon>
        <taxon>Frankiaceae</taxon>
        <taxon>Frankia</taxon>
    </lineage>
</organism>
<dbReference type="PROSITE" id="PS00178">
    <property type="entry name" value="AA_TRNA_LIGASE_I"/>
    <property type="match status" value="1"/>
</dbReference>
<evidence type="ECO:0000256" key="6">
    <source>
        <dbReference type="ARBA" id="ARBA00022917"/>
    </source>
</evidence>
<dbReference type="InterPro" id="IPR013155">
    <property type="entry name" value="M/V/L/I-tRNA-synth_anticd-bd"/>
</dbReference>
<protein>
    <recommendedName>
        <fullName evidence="9">Leucine--tRNA ligase</fullName>
        <ecNumber evidence="9">6.1.1.4</ecNumber>
    </recommendedName>
    <alternativeName>
        <fullName evidence="9">Leucyl-tRNA synthetase</fullName>
        <shortName evidence="9">LeuRS</shortName>
    </alternativeName>
</protein>
<dbReference type="InterPro" id="IPR002302">
    <property type="entry name" value="Leu-tRNA-ligase"/>
</dbReference>
<evidence type="ECO:0000313" key="15">
    <source>
        <dbReference type="EMBL" id="MBL7630528.1"/>
    </source>
</evidence>
<dbReference type="InterPro" id="IPR014729">
    <property type="entry name" value="Rossmann-like_a/b/a_fold"/>
</dbReference>
<dbReference type="InterPro" id="IPR015413">
    <property type="entry name" value="Methionyl/Leucyl_tRNA_Synth"/>
</dbReference>
<evidence type="ECO:0000256" key="7">
    <source>
        <dbReference type="ARBA" id="ARBA00023146"/>
    </source>
</evidence>
<feature type="compositionally biased region" description="Basic and acidic residues" evidence="11">
    <location>
        <begin position="746"/>
        <end position="756"/>
    </location>
</feature>
<dbReference type="Pfam" id="PF13603">
    <property type="entry name" value="tRNA-synt_1_2"/>
    <property type="match status" value="2"/>
</dbReference>